<dbReference type="EMBL" id="MU853346">
    <property type="protein sequence ID" value="KAK4111408.1"/>
    <property type="molecule type" value="Genomic_DNA"/>
</dbReference>
<reference evidence="2" key="1">
    <citation type="journal article" date="2023" name="Mol. Phylogenet. Evol.">
        <title>Genome-scale phylogeny and comparative genomics of the fungal order Sordariales.</title>
        <authorList>
            <person name="Hensen N."/>
            <person name="Bonometti L."/>
            <person name="Westerberg I."/>
            <person name="Brannstrom I.O."/>
            <person name="Guillou S."/>
            <person name="Cros-Aarteil S."/>
            <person name="Calhoun S."/>
            <person name="Haridas S."/>
            <person name="Kuo A."/>
            <person name="Mondo S."/>
            <person name="Pangilinan J."/>
            <person name="Riley R."/>
            <person name="LaButti K."/>
            <person name="Andreopoulos B."/>
            <person name="Lipzen A."/>
            <person name="Chen C."/>
            <person name="Yan M."/>
            <person name="Daum C."/>
            <person name="Ng V."/>
            <person name="Clum A."/>
            <person name="Steindorff A."/>
            <person name="Ohm R.A."/>
            <person name="Martin F."/>
            <person name="Silar P."/>
            <person name="Natvig D.O."/>
            <person name="Lalanne C."/>
            <person name="Gautier V."/>
            <person name="Ament-Velasquez S.L."/>
            <person name="Kruys A."/>
            <person name="Hutchinson M.I."/>
            <person name="Powell A.J."/>
            <person name="Barry K."/>
            <person name="Miller A.N."/>
            <person name="Grigoriev I.V."/>
            <person name="Debuchy R."/>
            <person name="Gladieux P."/>
            <person name="Hiltunen Thoren M."/>
            <person name="Johannesson H."/>
        </authorList>
    </citation>
    <scope>NUCLEOTIDE SEQUENCE</scope>
    <source>
        <strain evidence="2">CBS 508.74</strain>
    </source>
</reference>
<proteinExistence type="predicted"/>
<feature type="region of interest" description="Disordered" evidence="1">
    <location>
        <begin position="179"/>
        <end position="224"/>
    </location>
</feature>
<dbReference type="Proteomes" id="UP001302812">
    <property type="component" value="Unassembled WGS sequence"/>
</dbReference>
<dbReference type="AlphaFoldDB" id="A0AAN6TBQ5"/>
<comment type="caution">
    <text evidence="2">The sequence shown here is derived from an EMBL/GenBank/DDBJ whole genome shotgun (WGS) entry which is preliminary data.</text>
</comment>
<feature type="region of interest" description="Disordered" evidence="1">
    <location>
        <begin position="1"/>
        <end position="38"/>
    </location>
</feature>
<accession>A0AAN6TBQ5</accession>
<protein>
    <submittedName>
        <fullName evidence="2">Uncharacterized protein</fullName>
    </submittedName>
</protein>
<gene>
    <name evidence="2" type="ORF">N656DRAFT_158616</name>
</gene>
<organism evidence="2 3">
    <name type="scientific">Canariomyces notabilis</name>
    <dbReference type="NCBI Taxonomy" id="2074819"/>
    <lineage>
        <taxon>Eukaryota</taxon>
        <taxon>Fungi</taxon>
        <taxon>Dikarya</taxon>
        <taxon>Ascomycota</taxon>
        <taxon>Pezizomycotina</taxon>
        <taxon>Sordariomycetes</taxon>
        <taxon>Sordariomycetidae</taxon>
        <taxon>Sordariales</taxon>
        <taxon>Chaetomiaceae</taxon>
        <taxon>Canariomyces</taxon>
    </lineage>
</organism>
<dbReference type="RefSeq" id="XP_064668978.1">
    <property type="nucleotide sequence ID" value="XM_064808703.1"/>
</dbReference>
<reference evidence="2" key="2">
    <citation type="submission" date="2023-05" db="EMBL/GenBank/DDBJ databases">
        <authorList>
            <consortium name="Lawrence Berkeley National Laboratory"/>
            <person name="Steindorff A."/>
            <person name="Hensen N."/>
            <person name="Bonometti L."/>
            <person name="Westerberg I."/>
            <person name="Brannstrom I.O."/>
            <person name="Guillou S."/>
            <person name="Cros-Aarteil S."/>
            <person name="Calhoun S."/>
            <person name="Haridas S."/>
            <person name="Kuo A."/>
            <person name="Mondo S."/>
            <person name="Pangilinan J."/>
            <person name="Riley R."/>
            <person name="Labutti K."/>
            <person name="Andreopoulos B."/>
            <person name="Lipzen A."/>
            <person name="Chen C."/>
            <person name="Yanf M."/>
            <person name="Daum C."/>
            <person name="Ng V."/>
            <person name="Clum A."/>
            <person name="Ohm R."/>
            <person name="Martin F."/>
            <person name="Silar P."/>
            <person name="Natvig D."/>
            <person name="Lalanne C."/>
            <person name="Gautier V."/>
            <person name="Ament-Velasquez S.L."/>
            <person name="Kruys A."/>
            <person name="Hutchinson M.I."/>
            <person name="Powell A.J."/>
            <person name="Barry K."/>
            <person name="Miller A.N."/>
            <person name="Grigoriev I.V."/>
            <person name="Debuchy R."/>
            <person name="Gladieux P."/>
            <person name="Thoren M.H."/>
            <person name="Johannesson H."/>
        </authorList>
    </citation>
    <scope>NUCLEOTIDE SEQUENCE</scope>
    <source>
        <strain evidence="2">CBS 508.74</strain>
    </source>
</reference>
<dbReference type="GeneID" id="89932826"/>
<evidence type="ECO:0000313" key="3">
    <source>
        <dbReference type="Proteomes" id="UP001302812"/>
    </source>
</evidence>
<feature type="compositionally biased region" description="Polar residues" evidence="1">
    <location>
        <begin position="207"/>
        <end position="218"/>
    </location>
</feature>
<evidence type="ECO:0000313" key="2">
    <source>
        <dbReference type="EMBL" id="KAK4111408.1"/>
    </source>
</evidence>
<feature type="compositionally biased region" description="Polar residues" evidence="1">
    <location>
        <begin position="7"/>
        <end position="25"/>
    </location>
</feature>
<keyword evidence="3" id="KW-1185">Reference proteome</keyword>
<evidence type="ECO:0000256" key="1">
    <source>
        <dbReference type="SAM" id="MobiDB-lite"/>
    </source>
</evidence>
<sequence>MPAADLISNQQPIAPATPSFQSPSGAGTGRGRQLKFPIVSPKARPTVREPSKTGGSVAGTFFANKGCHLPINGRNIFTTCSAEDRRDFLVTRGITNNPASTPDTQKMQWFVLIPYINRPCRGYGFVSTSETPEYSSDEYQTAFSFDRLGIMNHFEVVKSLLSSIFSLFATFSIFDGKQTSHDNSENRQGLPVDEHGPSHLSKPPQVPTVTAGYSTSPSCEDLSSDGIGSAYGELRLGLDREVNDYNTLDEQELEEEGYWTWDQTRQQFVHRDPETGEDVLFPESFD</sequence>
<name>A0AAN6TBQ5_9PEZI</name>